<dbReference type="OrthoDB" id="9764363at2"/>
<evidence type="ECO:0000256" key="1">
    <source>
        <dbReference type="ARBA" id="ARBA00008683"/>
    </source>
</evidence>
<keyword evidence="3" id="KW-0378">Hydrolase</keyword>
<evidence type="ECO:0000256" key="2">
    <source>
        <dbReference type="ARBA" id="ARBA00022670"/>
    </source>
</evidence>
<dbReference type="GeneID" id="46427505"/>
<dbReference type="KEGG" id="pman:OU5_1807"/>
<keyword evidence="4" id="KW-0720">Serine protease</keyword>
<evidence type="ECO:0000256" key="4">
    <source>
        <dbReference type="ARBA" id="ARBA00022825"/>
    </source>
</evidence>
<keyword evidence="5" id="KW-0812">Transmembrane</keyword>
<dbReference type="GO" id="GO:0006508">
    <property type="term" value="P:proteolysis"/>
    <property type="evidence" value="ECO:0007669"/>
    <property type="project" value="UniProtKB-KW"/>
</dbReference>
<comment type="similarity">
    <text evidence="1">Belongs to the peptidase S49 family.</text>
</comment>
<dbReference type="InterPro" id="IPR002142">
    <property type="entry name" value="Peptidase_S49"/>
</dbReference>
<dbReference type="AlphaFoldDB" id="A0A024E8D7"/>
<evidence type="ECO:0000259" key="6">
    <source>
        <dbReference type="Pfam" id="PF01343"/>
    </source>
</evidence>
<dbReference type="EMBL" id="CP005960">
    <property type="protein sequence ID" value="AHZ68886.1"/>
    <property type="molecule type" value="Genomic_DNA"/>
</dbReference>
<dbReference type="Pfam" id="PF01343">
    <property type="entry name" value="Peptidase_S49"/>
    <property type="match status" value="1"/>
</dbReference>
<dbReference type="PANTHER" id="PTHR42987:SF8">
    <property type="entry name" value="PROTEINASE"/>
    <property type="match status" value="1"/>
</dbReference>
<feature type="transmembrane region" description="Helical" evidence="5">
    <location>
        <begin position="43"/>
        <end position="64"/>
    </location>
</feature>
<dbReference type="Gene3D" id="3.90.226.10">
    <property type="entry name" value="2-enoyl-CoA Hydratase, Chain A, domain 1"/>
    <property type="match status" value="1"/>
</dbReference>
<dbReference type="Proteomes" id="UP000026913">
    <property type="component" value="Chromosome"/>
</dbReference>
<dbReference type="PANTHER" id="PTHR42987">
    <property type="entry name" value="PEPTIDASE S49"/>
    <property type="match status" value="1"/>
</dbReference>
<evidence type="ECO:0000313" key="8">
    <source>
        <dbReference type="Proteomes" id="UP000026913"/>
    </source>
</evidence>
<evidence type="ECO:0000256" key="5">
    <source>
        <dbReference type="SAM" id="Phobius"/>
    </source>
</evidence>
<dbReference type="SUPFAM" id="SSF52096">
    <property type="entry name" value="ClpP/crotonase"/>
    <property type="match status" value="1"/>
</dbReference>
<proteinExistence type="inferred from homology"/>
<evidence type="ECO:0000256" key="3">
    <source>
        <dbReference type="ARBA" id="ARBA00022801"/>
    </source>
</evidence>
<gene>
    <name evidence="7" type="ORF">OU5_1807</name>
</gene>
<dbReference type="RefSeq" id="WP_010461867.1">
    <property type="nucleotide sequence ID" value="NZ_CP005960.1"/>
</dbReference>
<dbReference type="InterPro" id="IPR029045">
    <property type="entry name" value="ClpP/crotonase-like_dom_sf"/>
</dbReference>
<feature type="domain" description="Peptidase S49" evidence="6">
    <location>
        <begin position="144"/>
        <end position="284"/>
    </location>
</feature>
<dbReference type="CDD" id="cd07023">
    <property type="entry name" value="S49_Sppa_N_C"/>
    <property type="match status" value="1"/>
</dbReference>
<keyword evidence="5" id="KW-0472">Membrane</keyword>
<name>A0A024E8D7_9PSED</name>
<keyword evidence="2" id="KW-0645">Protease</keyword>
<accession>A0A024E8D7</accession>
<dbReference type="GO" id="GO:0008236">
    <property type="term" value="F:serine-type peptidase activity"/>
    <property type="evidence" value="ECO:0007669"/>
    <property type="project" value="UniProtKB-KW"/>
</dbReference>
<protein>
    <submittedName>
        <fullName evidence="7">Peptidase S49, SppA</fullName>
    </submittedName>
</protein>
<keyword evidence="5" id="KW-1133">Transmembrane helix</keyword>
<sequence length="329" mass="36055">MTDEWKAPAKASAESGDEKSWKLLETTLLASVQEQRRSRRWGIFFKLLTFVYLFGALILFTPLMDMEKSATRGSHYTALIDVTGVIADKEPASADNIVGSLRAAFEDEKVKGVVLRINSPGGSPVQSGYVYDEIVRLRGLHPDTKVYAVISDLGASGAYYIASAADQIYADKASLVGSIGVTAAGYGFVGTMEKLGVERRTYTSGEHKSFLDPFQPQKPEETQFWQGVLDTTHQQFINSVKKGRGDRLKDKEHPELFSGLVWNGEQALPLGLIDGLGSASSVARDVIGEKELVDFTVQESPFDRFSKKLGASVAEQLAMWMGFQGPSLR</sequence>
<dbReference type="InterPro" id="IPR004635">
    <property type="entry name" value="Pept_S49_SppA"/>
</dbReference>
<reference evidence="7 8" key="1">
    <citation type="journal article" date="2012" name="J. Bacteriol.">
        <title>Genome sequence of cold-adapted Pseudomonas mandelii strain JR-1.</title>
        <authorList>
            <person name="Jang S.H."/>
            <person name="Kim J."/>
            <person name="Kim J."/>
            <person name="Hong S."/>
            <person name="Lee C."/>
        </authorList>
    </citation>
    <scope>NUCLEOTIDE SEQUENCE [LARGE SCALE GENOMIC DNA]</scope>
    <source>
        <strain evidence="7 8">JR-1</strain>
    </source>
</reference>
<organism evidence="7 8">
    <name type="scientific">Pseudomonas mandelii JR-1</name>
    <dbReference type="NCBI Taxonomy" id="1147786"/>
    <lineage>
        <taxon>Bacteria</taxon>
        <taxon>Pseudomonadati</taxon>
        <taxon>Pseudomonadota</taxon>
        <taxon>Gammaproteobacteria</taxon>
        <taxon>Pseudomonadales</taxon>
        <taxon>Pseudomonadaceae</taxon>
        <taxon>Pseudomonas</taxon>
    </lineage>
</organism>
<dbReference type="Gene3D" id="6.20.330.10">
    <property type="match status" value="1"/>
</dbReference>
<dbReference type="InterPro" id="IPR047272">
    <property type="entry name" value="S49_SppA_C"/>
</dbReference>
<evidence type="ECO:0000313" key="7">
    <source>
        <dbReference type="EMBL" id="AHZ68886.1"/>
    </source>
</evidence>
<dbReference type="NCBIfam" id="TIGR00706">
    <property type="entry name" value="SppA_dom"/>
    <property type="match status" value="1"/>
</dbReference>
<dbReference type="HOGENOM" id="CLU_046540_1_1_6"/>